<dbReference type="InterPro" id="IPR025534">
    <property type="entry name" value="DUF4420"/>
</dbReference>
<dbReference type="AlphaFoldDB" id="A0A9E2P0S7"/>
<sequence length="131" mass="15362">MNKNDVRQKLSLILNNSEYIRVSETHPLELYLGKNEKGNPTLRYNGLFQPVKITGNNLLEIKQIKTPDYYSLLFSFNSAENLSLFCNFCEDIITQTENYTGDNGYIEIVNRYNQWKKMFYSSSKLLNENEI</sequence>
<protein>
    <submittedName>
        <fullName evidence="1">PD-(D/E)XK motif protein</fullName>
    </submittedName>
</protein>
<organism evidence="1 2">
    <name type="scientific">Candidatus Paraprevotella stercoravium</name>
    <dbReference type="NCBI Taxonomy" id="2838725"/>
    <lineage>
        <taxon>Bacteria</taxon>
        <taxon>Pseudomonadati</taxon>
        <taxon>Bacteroidota</taxon>
        <taxon>Bacteroidia</taxon>
        <taxon>Bacteroidales</taxon>
        <taxon>Prevotellaceae</taxon>
        <taxon>Paraprevotella</taxon>
    </lineage>
</organism>
<comment type="caution">
    <text evidence="1">The sequence shown here is derived from an EMBL/GenBank/DDBJ whole genome shotgun (WGS) entry which is preliminary data.</text>
</comment>
<evidence type="ECO:0000313" key="1">
    <source>
        <dbReference type="EMBL" id="MBU3853174.1"/>
    </source>
</evidence>
<gene>
    <name evidence="1" type="ORF">H9789_05050</name>
</gene>
<proteinExistence type="predicted"/>
<dbReference type="Pfam" id="PF14390">
    <property type="entry name" value="DUF4420"/>
    <property type="match status" value="1"/>
</dbReference>
<evidence type="ECO:0000313" key="2">
    <source>
        <dbReference type="Proteomes" id="UP000823865"/>
    </source>
</evidence>
<name>A0A9E2P0S7_9BACT</name>
<dbReference type="Proteomes" id="UP000823865">
    <property type="component" value="Unassembled WGS sequence"/>
</dbReference>
<reference evidence="1" key="2">
    <citation type="submission" date="2021-04" db="EMBL/GenBank/DDBJ databases">
        <authorList>
            <person name="Gilroy R."/>
        </authorList>
    </citation>
    <scope>NUCLEOTIDE SEQUENCE</scope>
    <source>
        <strain evidence="1">G3-2149</strain>
    </source>
</reference>
<accession>A0A9E2P0S7</accession>
<reference evidence="1" key="1">
    <citation type="journal article" date="2021" name="PeerJ">
        <title>Extensive microbial diversity within the chicken gut microbiome revealed by metagenomics and culture.</title>
        <authorList>
            <person name="Gilroy R."/>
            <person name="Ravi A."/>
            <person name="Getino M."/>
            <person name="Pursley I."/>
            <person name="Horton D.L."/>
            <person name="Alikhan N.F."/>
            <person name="Baker D."/>
            <person name="Gharbi K."/>
            <person name="Hall N."/>
            <person name="Watson M."/>
            <person name="Adriaenssens E.M."/>
            <person name="Foster-Nyarko E."/>
            <person name="Jarju S."/>
            <person name="Secka A."/>
            <person name="Antonio M."/>
            <person name="Oren A."/>
            <person name="Chaudhuri R.R."/>
            <person name="La Ragione R."/>
            <person name="Hildebrand F."/>
            <person name="Pallen M.J."/>
        </authorList>
    </citation>
    <scope>NUCLEOTIDE SEQUENCE</scope>
    <source>
        <strain evidence="1">G3-2149</strain>
    </source>
</reference>
<dbReference type="EMBL" id="JAHLFU010000097">
    <property type="protein sequence ID" value="MBU3853174.1"/>
    <property type="molecule type" value="Genomic_DNA"/>
</dbReference>
<feature type="non-terminal residue" evidence="1">
    <location>
        <position position="131"/>
    </location>
</feature>